<organism evidence="1 2">
    <name type="scientific">Candidatus Ichthyocystis hellenicum</name>
    <dbReference type="NCBI Taxonomy" id="1561003"/>
    <lineage>
        <taxon>Bacteria</taxon>
        <taxon>Pseudomonadati</taxon>
        <taxon>Pseudomonadota</taxon>
        <taxon>Betaproteobacteria</taxon>
        <taxon>Burkholderiales</taxon>
        <taxon>Candidatus Ichthyocystis</taxon>
    </lineage>
</organism>
<evidence type="ECO:0000313" key="2">
    <source>
        <dbReference type="Proteomes" id="UP000198651"/>
    </source>
</evidence>
<proteinExistence type="predicted"/>
<dbReference type="AlphaFoldDB" id="A0A0S4M919"/>
<accession>A0A0S4M919</accession>
<protein>
    <submittedName>
        <fullName evidence="1">Putative membrane protein</fullName>
    </submittedName>
</protein>
<name>A0A0S4M919_9BURK</name>
<dbReference type="Proteomes" id="UP000198651">
    <property type="component" value="Chromosome I"/>
</dbReference>
<evidence type="ECO:0000313" key="1">
    <source>
        <dbReference type="EMBL" id="CUT17940.1"/>
    </source>
</evidence>
<keyword evidence="2" id="KW-1185">Reference proteome</keyword>
<sequence length="53" mass="6078">MRFGYKPLASDVDDILLRKGFYCGCGCIALKMAYVYSCFDYKEGKNFFDITLS</sequence>
<dbReference type="RefSeq" id="WP_157722289.1">
    <property type="nucleotide sequence ID" value="NZ_LN906597.1"/>
</dbReference>
<gene>
    <name evidence="1" type="ORF">Ark11_1127</name>
</gene>
<reference evidence="2" key="1">
    <citation type="submission" date="2015-11" db="EMBL/GenBank/DDBJ databases">
        <authorList>
            <person name="Seth-Smith H.M.B."/>
        </authorList>
    </citation>
    <scope>NUCLEOTIDE SEQUENCE [LARGE SCALE GENOMIC DNA]</scope>
    <source>
        <strain evidence="2">2013Ark11</strain>
    </source>
</reference>
<dbReference type="EMBL" id="LN906597">
    <property type="protein sequence ID" value="CUT17940.1"/>
    <property type="molecule type" value="Genomic_DNA"/>
</dbReference>